<dbReference type="Gene3D" id="3.90.1300.10">
    <property type="entry name" value="Amidase signature (AS) domain"/>
    <property type="match status" value="1"/>
</dbReference>
<dbReference type="PANTHER" id="PTHR11895:SF7">
    <property type="entry name" value="GLUTAMYL-TRNA(GLN) AMIDOTRANSFERASE SUBUNIT A, MITOCHONDRIAL"/>
    <property type="match status" value="1"/>
</dbReference>
<comment type="similarity">
    <text evidence="1">Belongs to the amidase family.</text>
</comment>
<dbReference type="InterPro" id="IPR036928">
    <property type="entry name" value="AS_sf"/>
</dbReference>
<dbReference type="EMBL" id="BNAU01000002">
    <property type="protein sequence ID" value="GHE90416.1"/>
    <property type="molecule type" value="Genomic_DNA"/>
</dbReference>
<dbReference type="Proteomes" id="UP000605897">
    <property type="component" value="Unassembled WGS sequence"/>
</dbReference>
<accession>A0ABQ3IQJ4</accession>
<name>A0ABQ3IQJ4_9PSEU</name>
<gene>
    <name evidence="3" type="ORF">GCM10017786_23370</name>
</gene>
<feature type="domain" description="Amidase" evidence="2">
    <location>
        <begin position="43"/>
        <end position="149"/>
    </location>
</feature>
<proteinExistence type="inferred from homology"/>
<evidence type="ECO:0000313" key="3">
    <source>
        <dbReference type="EMBL" id="GHE90416.1"/>
    </source>
</evidence>
<dbReference type="SUPFAM" id="SSF75304">
    <property type="entry name" value="Amidase signature (AS) enzymes"/>
    <property type="match status" value="1"/>
</dbReference>
<comment type="caution">
    <text evidence="3">The sequence shown here is derived from an EMBL/GenBank/DDBJ whole genome shotgun (WGS) entry which is preliminary data.</text>
</comment>
<keyword evidence="4" id="KW-1185">Reference proteome</keyword>
<reference evidence="4" key="1">
    <citation type="journal article" date="2019" name="Int. J. Syst. Evol. Microbiol.">
        <title>The Global Catalogue of Microorganisms (GCM) 10K type strain sequencing project: providing services to taxonomists for standard genome sequencing and annotation.</title>
        <authorList>
            <consortium name="The Broad Institute Genomics Platform"/>
            <consortium name="The Broad Institute Genome Sequencing Center for Infectious Disease"/>
            <person name="Wu L."/>
            <person name="Ma J."/>
        </authorList>
    </citation>
    <scope>NUCLEOTIDE SEQUENCE [LARGE SCALE GENOMIC DNA]</scope>
    <source>
        <strain evidence="4">CGMCC 4.7677</strain>
    </source>
</reference>
<dbReference type="Pfam" id="PF01425">
    <property type="entry name" value="Amidase"/>
    <property type="match status" value="1"/>
</dbReference>
<evidence type="ECO:0000313" key="4">
    <source>
        <dbReference type="Proteomes" id="UP000605897"/>
    </source>
</evidence>
<dbReference type="InterPro" id="IPR000120">
    <property type="entry name" value="Amidase"/>
</dbReference>
<evidence type="ECO:0000259" key="2">
    <source>
        <dbReference type="Pfam" id="PF01425"/>
    </source>
</evidence>
<dbReference type="PANTHER" id="PTHR11895">
    <property type="entry name" value="TRANSAMIDASE"/>
    <property type="match status" value="1"/>
</dbReference>
<dbReference type="InterPro" id="IPR023631">
    <property type="entry name" value="Amidase_dom"/>
</dbReference>
<evidence type="ECO:0000256" key="1">
    <source>
        <dbReference type="ARBA" id="ARBA00009199"/>
    </source>
</evidence>
<protein>
    <recommendedName>
        <fullName evidence="2">Amidase domain-containing protein</fullName>
    </recommendedName>
</protein>
<organism evidence="3 4">
    <name type="scientific">Amycolatopsis deserti</name>
    <dbReference type="NCBI Taxonomy" id="185696"/>
    <lineage>
        <taxon>Bacteria</taxon>
        <taxon>Bacillati</taxon>
        <taxon>Actinomycetota</taxon>
        <taxon>Actinomycetes</taxon>
        <taxon>Pseudonocardiales</taxon>
        <taxon>Pseudonocardiaceae</taxon>
        <taxon>Amycolatopsis</taxon>
    </lineage>
</organism>
<sequence>MARYVQAVQWGLMVPEASAYHEQTLCSVPELYAADVRVLLEAGRRMTAVDYLRAQRTRTLMRQEWSRLMETVDVIAAPAVPVTAVPVGQESVTWPDGTVESVADAYVRLSAPANITGLPSLTVPVGEDHAGLPIGMQLIGPAGGDGVLLGLGQALER</sequence>